<dbReference type="STRING" id="32264.T1K6U5"/>
<dbReference type="PANTHER" id="PTHR46022:SF1">
    <property type="entry name" value="PROTEIN PATCHED"/>
    <property type="match status" value="1"/>
</dbReference>
<feature type="transmembrane region" description="Helical" evidence="8">
    <location>
        <begin position="1016"/>
        <end position="1042"/>
    </location>
</feature>
<keyword evidence="6" id="KW-0325">Glycoprotein</keyword>
<evidence type="ECO:0000256" key="7">
    <source>
        <dbReference type="SAM" id="MobiDB-lite"/>
    </source>
</evidence>
<dbReference type="eggNOG" id="KOG1935">
    <property type="taxonomic scope" value="Eukaryota"/>
</dbReference>
<evidence type="ECO:0000313" key="11">
    <source>
        <dbReference type="Proteomes" id="UP000015104"/>
    </source>
</evidence>
<evidence type="ECO:0000256" key="1">
    <source>
        <dbReference type="ARBA" id="ARBA00004141"/>
    </source>
</evidence>
<comment type="similarity">
    <text evidence="2">Belongs to the patched family.</text>
</comment>
<feature type="transmembrane region" description="Helical" evidence="8">
    <location>
        <begin position="434"/>
        <end position="463"/>
    </location>
</feature>
<dbReference type="HOGENOM" id="CLU_002506_1_0_1"/>
<dbReference type="InterPro" id="IPR000731">
    <property type="entry name" value="SSD"/>
</dbReference>
<protein>
    <recommendedName>
        <fullName evidence="9">SSD domain-containing protein</fullName>
    </recommendedName>
</protein>
<keyword evidence="3 8" id="KW-0812">Transmembrane</keyword>
<proteinExistence type="inferred from homology"/>
<dbReference type="Pfam" id="PF12349">
    <property type="entry name" value="Sterol-sensing"/>
    <property type="match status" value="1"/>
</dbReference>
<dbReference type="GO" id="GO:0008158">
    <property type="term" value="F:hedgehog receptor activity"/>
    <property type="evidence" value="ECO:0007669"/>
    <property type="project" value="TreeGrafter"/>
</dbReference>
<feature type="transmembrane region" description="Helical" evidence="8">
    <location>
        <begin position="944"/>
        <end position="969"/>
    </location>
</feature>
<dbReference type="SUPFAM" id="SSF82866">
    <property type="entry name" value="Multidrug efflux transporter AcrB transmembrane domain"/>
    <property type="match status" value="2"/>
</dbReference>
<dbReference type="PANTHER" id="PTHR46022">
    <property type="entry name" value="PROTEIN PATCHED"/>
    <property type="match status" value="1"/>
</dbReference>
<evidence type="ECO:0000256" key="6">
    <source>
        <dbReference type="ARBA" id="ARBA00023180"/>
    </source>
</evidence>
<feature type="transmembrane region" description="Helical" evidence="8">
    <location>
        <begin position="511"/>
        <end position="534"/>
    </location>
</feature>
<feature type="transmembrane region" description="Helical" evidence="8">
    <location>
        <begin position="919"/>
        <end position="938"/>
    </location>
</feature>
<feature type="transmembrane region" description="Helical" evidence="8">
    <location>
        <begin position="406"/>
        <end position="427"/>
    </location>
</feature>
<reference evidence="11" key="1">
    <citation type="submission" date="2011-08" db="EMBL/GenBank/DDBJ databases">
        <authorList>
            <person name="Rombauts S."/>
        </authorList>
    </citation>
    <scope>NUCLEOTIDE SEQUENCE</scope>
    <source>
        <strain evidence="11">London</strain>
    </source>
</reference>
<dbReference type="PROSITE" id="PS50156">
    <property type="entry name" value="SSD"/>
    <property type="match status" value="1"/>
</dbReference>
<reference evidence="10" key="2">
    <citation type="submission" date="2015-06" db="UniProtKB">
        <authorList>
            <consortium name="EnsemblMetazoa"/>
        </authorList>
    </citation>
    <scope>IDENTIFICATION</scope>
</reference>
<dbReference type="EnsemblMetazoa" id="tetur06g01770.1">
    <property type="protein sequence ID" value="tetur06g01770.1"/>
    <property type="gene ID" value="tetur06g01770"/>
</dbReference>
<dbReference type="AlphaFoldDB" id="T1K6U5"/>
<evidence type="ECO:0000256" key="5">
    <source>
        <dbReference type="ARBA" id="ARBA00023136"/>
    </source>
</evidence>
<feature type="transmembrane region" description="Helical" evidence="8">
    <location>
        <begin position="546"/>
        <end position="568"/>
    </location>
</feature>
<evidence type="ECO:0000256" key="4">
    <source>
        <dbReference type="ARBA" id="ARBA00022989"/>
    </source>
</evidence>
<dbReference type="GO" id="GO:0005886">
    <property type="term" value="C:plasma membrane"/>
    <property type="evidence" value="ECO:0007669"/>
    <property type="project" value="TreeGrafter"/>
</dbReference>
<evidence type="ECO:0000313" key="10">
    <source>
        <dbReference type="EnsemblMetazoa" id="tetur06g01770.1"/>
    </source>
</evidence>
<dbReference type="InterPro" id="IPR053958">
    <property type="entry name" value="HMGCR/SNAP/NPC1-like_SSD"/>
</dbReference>
<evidence type="ECO:0000256" key="3">
    <source>
        <dbReference type="ARBA" id="ARBA00022692"/>
    </source>
</evidence>
<feature type="transmembrane region" description="Helical" evidence="8">
    <location>
        <begin position="469"/>
        <end position="490"/>
    </location>
</feature>
<dbReference type="Proteomes" id="UP000015104">
    <property type="component" value="Unassembled WGS sequence"/>
</dbReference>
<keyword evidence="11" id="KW-1185">Reference proteome</keyword>
<sequence>MNILLFRTSLVNASIALRQIKKGRASGNKAALVIRSKFQKHLYDIGCVTQRNPGTVLFIGLLALLSALVGLKSAKIETNIDELLVEAGGRLEKEIDYVKETLGDGFENTNQMLIQTPNNDNQNILHPSALLSHLEVLKVGTQVSVDMFSTTWRLKDICYTLSIPAFEEQLIDAALDKLIPCAIITPLDCFWEGSKLLGPEITIPVINLNFAWTTFNPQSLIELAKNRTHSGHGSHNRYPFETFENLMSRAGISTAYQGRPCLNPADEECPESAPNKHTNREPDVSYELSGGCYGFATKWMHWPEQLIIGGIKKNKNGRIVKAHALQSIIQLMAEQDMFAYWQDNARVLHIDWTIEKARQVLEAWQRKFVSEVDRFIKENSIVDYKIEKFTNVALLDIMKNFSIPNATHLLIGYFLFLIFTAISRINIGNPSYSLSALGICGVLLIVLSIASGLGFCCLLGFTFNASTTQIIPFLALALGSAPLFFLMDAYEEIICKDTHSKNPIADTLQQAGFSILLNSFSLLCALGAATIIPIPALRYFAAQNAILLTFITISLLTIFPAIMSLDLLRRNFSISSKSKNDFSRNISTETPLYYKLTLDYFVENIYLPLFHGRFFKFLVMIVSCVIYLICLSGVPQVKDGLDLTDIVPRDTSEYRFLHNQKQYFSVYNMHAITQGNFEYPTHQALLIDYHNAFTRVPRIIKNDDGGLPEFWLTMFRDWLIGLQNSFDKDWKNGAISQERWYDNASAEGILGYKLLVQTGRVDNPVDKSLVTKTKLVDSRGIINPKAFYNYLTAWVTNDAIAYSASQANFHPEPRQWIHVASDYDLKIPKSQPLTYAEIPFYLHDMNSTEEITSTIQEIRTICKVYEEKGLPNFPTGLPFKYWEQYIRLRLSLGASLIVAFAAIFVAFCALLVNCWASSLLIFVLALTSVQIFGFMGLLKIRLSAIPAVILIIAVGKSIHILIHMLMSFLTSMGKRDYRISAALHHMFPSLVRSEISTFIPIGMLAFSEFDFVNRDFFYIFSGAVAISSWNGLILYPLLLFYFGPPGELIPIEYENRISTPSFIFTTYLSSCAIRDILVNYFRRTTFLQIISRNCCSA</sequence>
<evidence type="ECO:0000256" key="8">
    <source>
        <dbReference type="SAM" id="Phobius"/>
    </source>
</evidence>
<comment type="subcellular location">
    <subcellularLocation>
        <location evidence="1">Membrane</location>
        <topology evidence="1">Multi-pass membrane protein</topology>
    </subcellularLocation>
</comment>
<name>T1K6U5_TETUR</name>
<feature type="transmembrane region" description="Helical" evidence="8">
    <location>
        <begin position="890"/>
        <end position="912"/>
    </location>
</feature>
<keyword evidence="4 8" id="KW-1133">Transmembrane helix</keyword>
<feature type="domain" description="SSD" evidence="9">
    <location>
        <begin position="405"/>
        <end position="565"/>
    </location>
</feature>
<evidence type="ECO:0000256" key="2">
    <source>
        <dbReference type="ARBA" id="ARBA00005585"/>
    </source>
</evidence>
<evidence type="ECO:0000259" key="9">
    <source>
        <dbReference type="PROSITE" id="PS50156"/>
    </source>
</evidence>
<feature type="transmembrane region" description="Helical" evidence="8">
    <location>
        <begin position="614"/>
        <end position="634"/>
    </location>
</feature>
<accession>T1K6U5</accession>
<organism evidence="10 11">
    <name type="scientific">Tetranychus urticae</name>
    <name type="common">Two-spotted spider mite</name>
    <dbReference type="NCBI Taxonomy" id="32264"/>
    <lineage>
        <taxon>Eukaryota</taxon>
        <taxon>Metazoa</taxon>
        <taxon>Ecdysozoa</taxon>
        <taxon>Arthropoda</taxon>
        <taxon>Chelicerata</taxon>
        <taxon>Arachnida</taxon>
        <taxon>Acari</taxon>
        <taxon>Acariformes</taxon>
        <taxon>Trombidiformes</taxon>
        <taxon>Prostigmata</taxon>
        <taxon>Eleutherengona</taxon>
        <taxon>Raphignathae</taxon>
        <taxon>Tetranychoidea</taxon>
        <taxon>Tetranychidae</taxon>
        <taxon>Tetranychus</taxon>
    </lineage>
</organism>
<keyword evidence="5 8" id="KW-0472">Membrane</keyword>
<dbReference type="GO" id="GO:0097108">
    <property type="term" value="F:hedgehog family protein binding"/>
    <property type="evidence" value="ECO:0007669"/>
    <property type="project" value="TreeGrafter"/>
</dbReference>
<dbReference type="Gene3D" id="1.20.1640.10">
    <property type="entry name" value="Multidrug efflux transporter AcrB transmembrane domain"/>
    <property type="match status" value="2"/>
</dbReference>
<feature type="region of interest" description="Disordered" evidence="7">
    <location>
        <begin position="263"/>
        <end position="282"/>
    </location>
</feature>
<dbReference type="GO" id="GO:0005119">
    <property type="term" value="F:smoothened binding"/>
    <property type="evidence" value="ECO:0007669"/>
    <property type="project" value="TreeGrafter"/>
</dbReference>
<dbReference type="EMBL" id="CAEY01001796">
    <property type="status" value="NOT_ANNOTATED_CDS"/>
    <property type="molecule type" value="Genomic_DNA"/>
</dbReference>
<dbReference type="GO" id="GO:0045879">
    <property type="term" value="P:negative regulation of smoothened signaling pathway"/>
    <property type="evidence" value="ECO:0007669"/>
    <property type="project" value="TreeGrafter"/>
</dbReference>